<dbReference type="Proteomes" id="UP001148018">
    <property type="component" value="Unassembled WGS sequence"/>
</dbReference>
<dbReference type="AlphaFoldDB" id="A0A9Q0IBY8"/>
<evidence type="ECO:0000313" key="3">
    <source>
        <dbReference type="Proteomes" id="UP001148018"/>
    </source>
</evidence>
<dbReference type="OrthoDB" id="6500128at2759"/>
<name>A0A9Q0IBY8_9TELE</name>
<accession>A0A9Q0IBY8</accession>
<gene>
    <name evidence="2" type="ORF">NHX12_005327</name>
</gene>
<organism evidence="2 3">
    <name type="scientific">Muraenolepis orangiensis</name>
    <name type="common">Patagonian moray cod</name>
    <dbReference type="NCBI Taxonomy" id="630683"/>
    <lineage>
        <taxon>Eukaryota</taxon>
        <taxon>Metazoa</taxon>
        <taxon>Chordata</taxon>
        <taxon>Craniata</taxon>
        <taxon>Vertebrata</taxon>
        <taxon>Euteleostomi</taxon>
        <taxon>Actinopterygii</taxon>
        <taxon>Neopterygii</taxon>
        <taxon>Teleostei</taxon>
        <taxon>Neoteleostei</taxon>
        <taxon>Acanthomorphata</taxon>
        <taxon>Zeiogadaria</taxon>
        <taxon>Gadariae</taxon>
        <taxon>Gadiformes</taxon>
        <taxon>Muraenolepidoidei</taxon>
        <taxon>Muraenolepididae</taxon>
        <taxon>Muraenolepis</taxon>
    </lineage>
</organism>
<protein>
    <submittedName>
        <fullName evidence="2">Uncharacterized protein</fullName>
    </submittedName>
</protein>
<keyword evidence="3" id="KW-1185">Reference proteome</keyword>
<reference evidence="2" key="1">
    <citation type="submission" date="2022-07" db="EMBL/GenBank/DDBJ databases">
        <title>Chromosome-level genome of Muraenolepis orangiensis.</title>
        <authorList>
            <person name="Kim J."/>
        </authorList>
    </citation>
    <scope>NUCLEOTIDE SEQUENCE</scope>
    <source>
        <strain evidence="2">KU_S4_2022</strain>
        <tissue evidence="2">Muscle</tissue>
    </source>
</reference>
<feature type="region of interest" description="Disordered" evidence="1">
    <location>
        <begin position="64"/>
        <end position="92"/>
    </location>
</feature>
<comment type="caution">
    <text evidence="2">The sequence shown here is derived from an EMBL/GenBank/DDBJ whole genome shotgun (WGS) entry which is preliminary data.</text>
</comment>
<sequence>MSDQAICPHFRYNLDPFNNHSDEDLWEALEKAHLKDYIILLDEATASINTEIDALIQRTITEAFRSCPPPSPPHQHRSAGGPHPGDGPRTAEWGPRAASCCLEPVPLLNRTLESTEVEECLAGNPMLQQVQVDQVQVAVQTVPGHPGTVSLTHTLPTYVRVYCRYLASPSPTPRSATDTWGCAHVLLETGSRFRCPPPRGRRRWQGCVRVHCMAAIQVESFLG</sequence>
<evidence type="ECO:0000256" key="1">
    <source>
        <dbReference type="SAM" id="MobiDB-lite"/>
    </source>
</evidence>
<proteinExistence type="predicted"/>
<evidence type="ECO:0000313" key="2">
    <source>
        <dbReference type="EMBL" id="KAJ3592989.1"/>
    </source>
</evidence>
<dbReference type="EMBL" id="JANIIK010000112">
    <property type="protein sequence ID" value="KAJ3592989.1"/>
    <property type="molecule type" value="Genomic_DNA"/>
</dbReference>